<name>G7YWX3_CLOSI</name>
<evidence type="ECO:0000313" key="2">
    <source>
        <dbReference type="EMBL" id="GAA57453.1"/>
    </source>
</evidence>
<feature type="compositionally biased region" description="Polar residues" evidence="1">
    <location>
        <begin position="108"/>
        <end position="124"/>
    </location>
</feature>
<sequence>MTKVTDDPVEGNGVNAKTSSILAIKRSSHDEKKIRLLSNIGGFRDECNSASSSRKNLREKVQGGELADVVTYGEYGRWPEYGDPGEGCQDSKGLLKNQACTQGPPLEAQNTSPRGETQNKLSLSNRSANAKPMANPIVLMDHCAPKHGDATGRYYLWQFLHNLRRSLNYQRKLGDVQNSAYLEQQPMMALIEIWVTPNVSDAENLIGGHSIFRADSKHKRAGGRLLLGRRRPVNLISKATGRVLKRDILIHLTNNNLIYSAQRGLFPTCSCVANVLVLIYSLTQAKNEDSYRMPYCSTSQKHSIEPHTLRYSASLGPRRLKRELCARSKRSFQIDHSE</sequence>
<gene>
    <name evidence="2" type="ORF">CLF_112749</name>
</gene>
<evidence type="ECO:0000256" key="1">
    <source>
        <dbReference type="SAM" id="MobiDB-lite"/>
    </source>
</evidence>
<accession>G7YWX3</accession>
<dbReference type="EMBL" id="DF144758">
    <property type="protein sequence ID" value="GAA57453.1"/>
    <property type="molecule type" value="Genomic_DNA"/>
</dbReference>
<dbReference type="AlphaFoldDB" id="G7YWX3"/>
<reference key="2">
    <citation type="submission" date="2011-10" db="EMBL/GenBank/DDBJ databases">
        <title>The genome and transcriptome sequence of Clonorchis sinensis provide insights into the carcinogenic liver fluke.</title>
        <authorList>
            <person name="Wang X."/>
            <person name="Huang Y."/>
            <person name="Chen W."/>
            <person name="Liu H."/>
            <person name="Guo L."/>
            <person name="Chen Y."/>
            <person name="Luo F."/>
            <person name="Zhou W."/>
            <person name="Sun J."/>
            <person name="Mao Q."/>
            <person name="Liang P."/>
            <person name="Zhou C."/>
            <person name="Tian Y."/>
            <person name="Men J."/>
            <person name="Lv X."/>
            <person name="Huang L."/>
            <person name="Zhou J."/>
            <person name="Hu Y."/>
            <person name="Li R."/>
            <person name="Zhang F."/>
            <person name="Lei H."/>
            <person name="Li X."/>
            <person name="Hu X."/>
            <person name="Liang C."/>
            <person name="Xu J."/>
            <person name="Wu Z."/>
            <person name="Yu X."/>
        </authorList>
    </citation>
    <scope>NUCLEOTIDE SEQUENCE</scope>
    <source>
        <strain>Henan</strain>
    </source>
</reference>
<organism evidence="2 3">
    <name type="scientific">Clonorchis sinensis</name>
    <name type="common">Chinese liver fluke</name>
    <dbReference type="NCBI Taxonomy" id="79923"/>
    <lineage>
        <taxon>Eukaryota</taxon>
        <taxon>Metazoa</taxon>
        <taxon>Spiralia</taxon>
        <taxon>Lophotrochozoa</taxon>
        <taxon>Platyhelminthes</taxon>
        <taxon>Trematoda</taxon>
        <taxon>Digenea</taxon>
        <taxon>Opisthorchiida</taxon>
        <taxon>Opisthorchiata</taxon>
        <taxon>Opisthorchiidae</taxon>
        <taxon>Clonorchis</taxon>
    </lineage>
</organism>
<feature type="region of interest" description="Disordered" evidence="1">
    <location>
        <begin position="99"/>
        <end position="124"/>
    </location>
</feature>
<proteinExistence type="predicted"/>
<reference evidence="2" key="1">
    <citation type="journal article" date="2011" name="Genome Biol.">
        <title>The draft genome of the carcinogenic human liver fluke Clonorchis sinensis.</title>
        <authorList>
            <person name="Wang X."/>
            <person name="Chen W."/>
            <person name="Huang Y."/>
            <person name="Sun J."/>
            <person name="Men J."/>
            <person name="Liu H."/>
            <person name="Luo F."/>
            <person name="Guo L."/>
            <person name="Lv X."/>
            <person name="Deng C."/>
            <person name="Zhou C."/>
            <person name="Fan Y."/>
            <person name="Li X."/>
            <person name="Huang L."/>
            <person name="Hu Y."/>
            <person name="Liang C."/>
            <person name="Hu X."/>
            <person name="Xu J."/>
            <person name="Yu X."/>
        </authorList>
    </citation>
    <scope>NUCLEOTIDE SEQUENCE [LARGE SCALE GENOMIC DNA]</scope>
    <source>
        <strain evidence="2">Henan</strain>
    </source>
</reference>
<dbReference type="Proteomes" id="UP000008909">
    <property type="component" value="Unassembled WGS sequence"/>
</dbReference>
<evidence type="ECO:0000313" key="3">
    <source>
        <dbReference type="Proteomes" id="UP000008909"/>
    </source>
</evidence>
<protein>
    <submittedName>
        <fullName evidence="2">Uncharacterized protein</fullName>
    </submittedName>
</protein>
<keyword evidence="3" id="KW-1185">Reference proteome</keyword>